<sequence>LQDSKKVSKDLKNIPIDDGTEASINRNQGVAGHLFENDIVLTLPQVKALLNENTRSSRWQNIIRAALRHIETETCVRFKENGYGQNYLYFVKAEGCWSGVGKKGGRQSISIGRGCEVVGIVAHEVLHALGLWHEQSRDDRDSKITINYAYIYPNTQGNFEKRSFLTSDNMGLPYDFGSVMHYGSKAFTVRHDRFELSAL</sequence>
<reference evidence="5" key="1">
    <citation type="submission" date="2016-06" db="UniProtKB">
        <authorList>
            <consortium name="WormBaseParasite"/>
        </authorList>
    </citation>
    <scope>IDENTIFICATION</scope>
</reference>
<dbReference type="STRING" id="387005.A0A183HD35"/>
<feature type="binding site" evidence="2">
    <location>
        <position position="123"/>
    </location>
    <ligand>
        <name>Zn(2+)</name>
        <dbReference type="ChEBI" id="CHEBI:29105"/>
        <note>catalytic</note>
    </ligand>
</feature>
<evidence type="ECO:0000256" key="3">
    <source>
        <dbReference type="RuleBase" id="RU361183"/>
    </source>
</evidence>
<dbReference type="InterPro" id="IPR034035">
    <property type="entry name" value="Astacin-like_dom"/>
</dbReference>
<dbReference type="GO" id="GO:0006508">
    <property type="term" value="P:proteolysis"/>
    <property type="evidence" value="ECO:0007669"/>
    <property type="project" value="UniProtKB-KW"/>
</dbReference>
<dbReference type="WBParaSite" id="OFLC_0000539601-mRNA-1">
    <property type="protein sequence ID" value="OFLC_0000539601-mRNA-1"/>
    <property type="gene ID" value="OFLC_0000539601"/>
</dbReference>
<evidence type="ECO:0000313" key="5">
    <source>
        <dbReference type="WBParaSite" id="OFLC_0000539601-mRNA-1"/>
    </source>
</evidence>
<dbReference type="InterPro" id="IPR024079">
    <property type="entry name" value="MetalloPept_cat_dom_sf"/>
</dbReference>
<accession>A0A183HD35</accession>
<keyword evidence="1" id="KW-1015">Disulfide bond</keyword>
<dbReference type="GO" id="GO:0008270">
    <property type="term" value="F:zinc ion binding"/>
    <property type="evidence" value="ECO:0007669"/>
    <property type="project" value="UniProtKB-UniRule"/>
</dbReference>
<dbReference type="AlphaFoldDB" id="A0A183HD35"/>
<dbReference type="PANTHER" id="PTHR10127">
    <property type="entry name" value="DISCOIDIN, CUB, EGF, LAMININ , AND ZINC METALLOPROTEASE DOMAIN CONTAINING"/>
    <property type="match status" value="1"/>
</dbReference>
<dbReference type="PRINTS" id="PR00480">
    <property type="entry name" value="ASTACIN"/>
</dbReference>
<proteinExistence type="predicted"/>
<keyword evidence="2 3" id="KW-0862">Zinc</keyword>
<feature type="binding site" evidence="2">
    <location>
        <position position="133"/>
    </location>
    <ligand>
        <name>Zn(2+)</name>
        <dbReference type="ChEBI" id="CHEBI:29105"/>
        <note>catalytic</note>
    </ligand>
</feature>
<dbReference type="Gene3D" id="3.40.390.10">
    <property type="entry name" value="Collagenase (Catalytic Domain)"/>
    <property type="match status" value="1"/>
</dbReference>
<dbReference type="SMART" id="SM00235">
    <property type="entry name" value="ZnMc"/>
    <property type="match status" value="1"/>
</dbReference>
<comment type="cofactor">
    <cofactor evidence="2 3">
        <name>Zn(2+)</name>
        <dbReference type="ChEBI" id="CHEBI:29105"/>
    </cofactor>
    <text evidence="2 3">Binds 1 zinc ion per subunit.</text>
</comment>
<evidence type="ECO:0000256" key="1">
    <source>
        <dbReference type="ARBA" id="ARBA00023157"/>
    </source>
</evidence>
<organism evidence="5">
    <name type="scientific">Onchocerca flexuosa</name>
    <dbReference type="NCBI Taxonomy" id="387005"/>
    <lineage>
        <taxon>Eukaryota</taxon>
        <taxon>Metazoa</taxon>
        <taxon>Ecdysozoa</taxon>
        <taxon>Nematoda</taxon>
        <taxon>Chromadorea</taxon>
        <taxon>Rhabditida</taxon>
        <taxon>Spirurina</taxon>
        <taxon>Spiruromorpha</taxon>
        <taxon>Filarioidea</taxon>
        <taxon>Onchocercidae</taxon>
        <taxon>Onchocerca</taxon>
    </lineage>
</organism>
<keyword evidence="2 3" id="KW-0378">Hydrolase</keyword>
<dbReference type="Pfam" id="PF01400">
    <property type="entry name" value="Astacin"/>
    <property type="match status" value="1"/>
</dbReference>
<dbReference type="EC" id="3.4.24.-" evidence="3"/>
<comment type="caution">
    <text evidence="2">Lacks conserved residue(s) required for the propagation of feature annotation.</text>
</comment>
<dbReference type="GO" id="GO:0004222">
    <property type="term" value="F:metalloendopeptidase activity"/>
    <property type="evidence" value="ECO:0007669"/>
    <property type="project" value="UniProtKB-UniRule"/>
</dbReference>
<evidence type="ECO:0000256" key="2">
    <source>
        <dbReference type="PROSITE-ProRule" id="PRU01211"/>
    </source>
</evidence>
<keyword evidence="2 3" id="KW-0645">Protease</keyword>
<feature type="binding site" evidence="2">
    <location>
        <position position="127"/>
    </location>
    <ligand>
        <name>Zn(2+)</name>
        <dbReference type="ChEBI" id="CHEBI:29105"/>
        <note>catalytic</note>
    </ligand>
</feature>
<dbReference type="InterPro" id="IPR001506">
    <property type="entry name" value="Peptidase_M12A"/>
</dbReference>
<keyword evidence="2 3" id="KW-0479">Metal-binding</keyword>
<protein>
    <recommendedName>
        <fullName evidence="3">Metalloendopeptidase</fullName>
        <ecNumber evidence="3">3.4.24.-</ecNumber>
    </recommendedName>
</protein>
<dbReference type="PROSITE" id="PS51864">
    <property type="entry name" value="ASTACIN"/>
    <property type="match status" value="1"/>
</dbReference>
<name>A0A183HD35_9BILA</name>
<dbReference type="InterPro" id="IPR006026">
    <property type="entry name" value="Peptidase_Metallo"/>
</dbReference>
<dbReference type="CDD" id="cd04280">
    <property type="entry name" value="ZnMc_astacin_like"/>
    <property type="match status" value="1"/>
</dbReference>
<feature type="active site" evidence="2">
    <location>
        <position position="124"/>
    </location>
</feature>
<dbReference type="PANTHER" id="PTHR10127:SF831">
    <property type="entry name" value="ZINC METALLOPROTEINASE NAS-37"/>
    <property type="match status" value="1"/>
</dbReference>
<keyword evidence="2 3" id="KW-0482">Metalloprotease</keyword>
<dbReference type="SUPFAM" id="SSF55486">
    <property type="entry name" value="Metalloproteases ('zincins'), catalytic domain"/>
    <property type="match status" value="1"/>
</dbReference>
<evidence type="ECO:0000259" key="4">
    <source>
        <dbReference type="PROSITE" id="PS51864"/>
    </source>
</evidence>
<feature type="domain" description="Peptidase M12A" evidence="4">
    <location>
        <begin position="37"/>
        <end position="199"/>
    </location>
</feature>